<sequence length="94" mass="11252">MEEVPRRQPGGLVEAEGVFQFYEDWECWDYVSQRVPNERLQRWLAMLTNNQLRTQVIREAQMWMWRHKGAAVRRNCGCRLCNPGWGSQVRNVEL</sequence>
<evidence type="ECO:0000256" key="7">
    <source>
        <dbReference type="ARBA" id="ARBA00025242"/>
    </source>
</evidence>
<evidence type="ECO:0000256" key="1">
    <source>
        <dbReference type="ARBA" id="ARBA00004147"/>
    </source>
</evidence>
<evidence type="ECO:0000256" key="3">
    <source>
        <dbReference type="ARBA" id="ARBA00015077"/>
    </source>
</evidence>
<evidence type="ECO:0000256" key="6">
    <source>
        <dbReference type="ARBA" id="ARBA00023306"/>
    </source>
</evidence>
<protein>
    <recommendedName>
        <fullName evidence="3">Probable Vpr-like protein</fullName>
    </recommendedName>
    <alternativeName>
        <fullName evidence="8">Protein S</fullName>
    </alternativeName>
    <alternativeName>
        <fullName evidence="9">Protein Tat</fullName>
    </alternativeName>
</protein>
<evidence type="ECO:0000256" key="4">
    <source>
        <dbReference type="ARBA" id="ARBA00022562"/>
    </source>
</evidence>
<dbReference type="EMBL" id="KP412534">
    <property type="protein sequence ID" value="ALI96548.1"/>
    <property type="molecule type" value="Genomic_DNA"/>
</dbReference>
<keyword evidence="5" id="KW-0946">Virion</keyword>
<comment type="function">
    <text evidence="7">Seems to function as a Vpr-like protein, since it mediates host cell cycle arrest in G2 phase. Cell cycle arrest creates a favorable environment for maximizing viral expression and production.</text>
</comment>
<dbReference type="InterPro" id="IPR004247">
    <property type="entry name" value="Lentiviral_Vpr-like"/>
</dbReference>
<evidence type="ECO:0000256" key="2">
    <source>
        <dbReference type="ARBA" id="ARBA00004328"/>
    </source>
</evidence>
<keyword evidence="4" id="KW-1048">Host nucleus</keyword>
<keyword evidence="6" id="KW-0131">Cell cycle</keyword>
<dbReference type="GO" id="GO:0044423">
    <property type="term" value="C:virion component"/>
    <property type="evidence" value="ECO:0007669"/>
    <property type="project" value="UniProtKB-KW"/>
</dbReference>
<evidence type="ECO:0000256" key="8">
    <source>
        <dbReference type="ARBA" id="ARBA00030533"/>
    </source>
</evidence>
<dbReference type="GO" id="GO:0042025">
    <property type="term" value="C:host cell nucleus"/>
    <property type="evidence" value="ECO:0007669"/>
    <property type="project" value="UniProtKB-SubCell"/>
</dbReference>
<name>A0A0S0ZQZ5_9RETR</name>
<evidence type="ECO:0000313" key="10">
    <source>
        <dbReference type="EMBL" id="ALI96548.1"/>
    </source>
</evidence>
<reference evidence="10" key="1">
    <citation type="submission" date="2014-12" db="EMBL/GenBank/DDBJ databases">
        <authorList>
            <person name="Lo Raquel"/>
        </authorList>
    </citation>
    <scope>NUCLEOTIDE SEQUENCE</scope>
    <source>
        <strain evidence="10">M-88</strain>
    </source>
</reference>
<gene>
    <name evidence="10" type="primary">tat</name>
</gene>
<proteinExistence type="predicted"/>
<accession>A0A0S0ZQZ5</accession>
<dbReference type="Pfam" id="PF02998">
    <property type="entry name" value="Lentiviral_Tat"/>
    <property type="match status" value="1"/>
</dbReference>
<evidence type="ECO:0000256" key="5">
    <source>
        <dbReference type="ARBA" id="ARBA00022844"/>
    </source>
</evidence>
<evidence type="ECO:0000256" key="9">
    <source>
        <dbReference type="ARBA" id="ARBA00032894"/>
    </source>
</evidence>
<comment type="subcellular location">
    <subcellularLocation>
        <location evidence="1">Host nucleus</location>
    </subcellularLocation>
    <subcellularLocation>
        <location evidence="2">Virion</location>
    </subcellularLocation>
</comment>
<organism evidence="10">
    <name type="scientific">Visna-maedi virus</name>
    <dbReference type="NCBI Taxonomy" id="2169971"/>
    <lineage>
        <taxon>Viruses</taxon>
        <taxon>Riboviria</taxon>
        <taxon>Pararnavirae</taxon>
        <taxon>Artverviricota</taxon>
        <taxon>Revtraviricetes</taxon>
        <taxon>Ortervirales</taxon>
        <taxon>Retroviridae</taxon>
        <taxon>Orthoretrovirinae</taxon>
        <taxon>Lentivirus</taxon>
        <taxon>Lentivirus ovivismae</taxon>
    </lineage>
</organism>